<protein>
    <submittedName>
        <fullName evidence="4">Uncharacterized protein</fullName>
    </submittedName>
</protein>
<name>A0A379E9F1_9PORP</name>
<reference evidence="4 5" key="1">
    <citation type="submission" date="2018-06" db="EMBL/GenBank/DDBJ databases">
        <authorList>
            <consortium name="Pathogen Informatics"/>
            <person name="Doyle S."/>
        </authorList>
    </citation>
    <scope>NUCLEOTIDE SEQUENCE [LARGE SCALE GENOMIC DNA]</scope>
    <source>
        <strain evidence="4 5">NCTC11632</strain>
    </source>
</reference>
<evidence type="ECO:0000313" key="4">
    <source>
        <dbReference type="EMBL" id="SUB89308.1"/>
    </source>
</evidence>
<proteinExistence type="predicted"/>
<accession>A0A379E9F1</accession>
<dbReference type="Pfam" id="PF07719">
    <property type="entry name" value="TPR_2"/>
    <property type="match status" value="1"/>
</dbReference>
<sequence>MALLDEQSFNFVIIHGKEAVAALKENNIEAFLSLAEKGWECFPEPRNNWNQGYNYAKMVFEGALKNGSYPEAKVWLNRMIDNNNCLHLFDYDLLHNIGKYYFETGKYDKAIENWEKVVKDAGFRYFENEKAEYLNFYKKAKKN</sequence>
<feature type="repeat" description="TPR" evidence="3">
    <location>
        <begin position="91"/>
        <end position="124"/>
    </location>
</feature>
<dbReference type="EMBL" id="UGTF01000002">
    <property type="protein sequence ID" value="SUB89308.1"/>
    <property type="molecule type" value="Genomic_DNA"/>
</dbReference>
<keyword evidence="1" id="KW-0677">Repeat</keyword>
<gene>
    <name evidence="4" type="ORF">NCTC11632_01410</name>
</gene>
<evidence type="ECO:0000313" key="5">
    <source>
        <dbReference type="Proteomes" id="UP000254156"/>
    </source>
</evidence>
<dbReference type="InterPro" id="IPR013105">
    <property type="entry name" value="TPR_2"/>
</dbReference>
<evidence type="ECO:0000256" key="3">
    <source>
        <dbReference type="PROSITE-ProRule" id="PRU00339"/>
    </source>
</evidence>
<dbReference type="RefSeq" id="WP_036871077.1">
    <property type="nucleotide sequence ID" value="NZ_JASBZX010000001.1"/>
</dbReference>
<dbReference type="PROSITE" id="PS50005">
    <property type="entry name" value="TPR"/>
    <property type="match status" value="1"/>
</dbReference>
<dbReference type="InterPro" id="IPR011990">
    <property type="entry name" value="TPR-like_helical_dom_sf"/>
</dbReference>
<dbReference type="SUPFAM" id="SSF81901">
    <property type="entry name" value="HCP-like"/>
    <property type="match status" value="1"/>
</dbReference>
<dbReference type="Proteomes" id="UP000254156">
    <property type="component" value="Unassembled WGS sequence"/>
</dbReference>
<dbReference type="AlphaFoldDB" id="A0A379E9F1"/>
<evidence type="ECO:0000256" key="2">
    <source>
        <dbReference type="ARBA" id="ARBA00022803"/>
    </source>
</evidence>
<organism evidence="4 5">
    <name type="scientific">Porphyromonas macacae</name>
    <dbReference type="NCBI Taxonomy" id="28115"/>
    <lineage>
        <taxon>Bacteria</taxon>
        <taxon>Pseudomonadati</taxon>
        <taxon>Bacteroidota</taxon>
        <taxon>Bacteroidia</taxon>
        <taxon>Bacteroidales</taxon>
        <taxon>Porphyromonadaceae</taxon>
        <taxon>Porphyromonas</taxon>
    </lineage>
</organism>
<evidence type="ECO:0000256" key="1">
    <source>
        <dbReference type="ARBA" id="ARBA00022737"/>
    </source>
</evidence>
<keyword evidence="2 3" id="KW-0802">TPR repeat</keyword>
<dbReference type="Gene3D" id="1.25.40.10">
    <property type="entry name" value="Tetratricopeptide repeat domain"/>
    <property type="match status" value="1"/>
</dbReference>
<dbReference type="InterPro" id="IPR019734">
    <property type="entry name" value="TPR_rpt"/>
</dbReference>